<keyword evidence="14" id="KW-1185">Reference proteome</keyword>
<dbReference type="RefSeq" id="WP_145433081.1">
    <property type="nucleotide sequence ID" value="NZ_CP036339.1"/>
</dbReference>
<dbReference type="SUPFAM" id="SSF51621">
    <property type="entry name" value="Phosphoenolpyruvate/pyruvate domain"/>
    <property type="match status" value="1"/>
</dbReference>
<dbReference type="Pfam" id="PF00224">
    <property type="entry name" value="PK"/>
    <property type="match status" value="2"/>
</dbReference>
<keyword evidence="11 13" id="KW-0670">Pyruvate</keyword>
<dbReference type="Gene3D" id="2.40.33.10">
    <property type="entry name" value="PK beta-barrel domain-like"/>
    <property type="match status" value="2"/>
</dbReference>
<dbReference type="GO" id="GO:0004743">
    <property type="term" value="F:pyruvate kinase activity"/>
    <property type="evidence" value="ECO:0007669"/>
    <property type="project" value="UniProtKB-EC"/>
</dbReference>
<dbReference type="UniPathway" id="UPA00109">
    <property type="reaction ID" value="UER00188"/>
</dbReference>
<organism evidence="13 14">
    <name type="scientific">Lacipirellula limnantheis</name>
    <dbReference type="NCBI Taxonomy" id="2528024"/>
    <lineage>
        <taxon>Bacteria</taxon>
        <taxon>Pseudomonadati</taxon>
        <taxon>Planctomycetota</taxon>
        <taxon>Planctomycetia</taxon>
        <taxon>Pirellulales</taxon>
        <taxon>Lacipirellulaceae</taxon>
        <taxon>Lacipirellula</taxon>
    </lineage>
</organism>
<evidence type="ECO:0000256" key="5">
    <source>
        <dbReference type="ARBA" id="ARBA00022723"/>
    </source>
</evidence>
<feature type="domain" description="Pyruvate kinase barrel" evidence="12">
    <location>
        <begin position="378"/>
        <end position="592"/>
    </location>
</feature>
<dbReference type="KEGG" id="llh:I41_26890"/>
<dbReference type="GO" id="GO:0016301">
    <property type="term" value="F:kinase activity"/>
    <property type="evidence" value="ECO:0007669"/>
    <property type="project" value="UniProtKB-KW"/>
</dbReference>
<dbReference type="AlphaFoldDB" id="A0A517TYN9"/>
<dbReference type="EMBL" id="CP036339">
    <property type="protein sequence ID" value="QDT73500.1"/>
    <property type="molecule type" value="Genomic_DNA"/>
</dbReference>
<evidence type="ECO:0000256" key="8">
    <source>
        <dbReference type="ARBA" id="ARBA00022840"/>
    </source>
</evidence>
<dbReference type="OrthoDB" id="9812123at2"/>
<dbReference type="InterPro" id="IPR001697">
    <property type="entry name" value="Pyr_Knase"/>
</dbReference>
<protein>
    <recommendedName>
        <fullName evidence="3">pyruvate kinase</fullName>
        <ecNumber evidence="3">2.7.1.40</ecNumber>
    </recommendedName>
</protein>
<gene>
    <name evidence="13" type="primary">pykF</name>
    <name evidence="13" type="ORF">I41_26890</name>
</gene>
<dbReference type="EC" id="2.7.1.40" evidence="3"/>
<evidence type="ECO:0000313" key="14">
    <source>
        <dbReference type="Proteomes" id="UP000317909"/>
    </source>
</evidence>
<dbReference type="NCBIfam" id="NF011314">
    <property type="entry name" value="PRK14725.1"/>
    <property type="match status" value="1"/>
</dbReference>
<comment type="similarity">
    <text evidence="2">Belongs to the pyruvate kinase family.</text>
</comment>
<dbReference type="Gene3D" id="3.20.20.60">
    <property type="entry name" value="Phosphoenolpyruvate-binding domains"/>
    <property type="match status" value="2"/>
</dbReference>
<dbReference type="GO" id="GO:0030955">
    <property type="term" value="F:potassium ion binding"/>
    <property type="evidence" value="ECO:0007669"/>
    <property type="project" value="InterPro"/>
</dbReference>
<dbReference type="InterPro" id="IPR015813">
    <property type="entry name" value="Pyrv/PenolPyrv_kinase-like_dom"/>
</dbReference>
<evidence type="ECO:0000259" key="12">
    <source>
        <dbReference type="Pfam" id="PF00224"/>
    </source>
</evidence>
<evidence type="ECO:0000256" key="2">
    <source>
        <dbReference type="ARBA" id="ARBA00008663"/>
    </source>
</evidence>
<evidence type="ECO:0000256" key="10">
    <source>
        <dbReference type="ARBA" id="ARBA00023152"/>
    </source>
</evidence>
<accession>A0A517TYN9</accession>
<dbReference type="PANTHER" id="PTHR11817">
    <property type="entry name" value="PYRUVATE KINASE"/>
    <property type="match status" value="1"/>
</dbReference>
<feature type="domain" description="Pyruvate kinase barrel" evidence="12">
    <location>
        <begin position="144"/>
        <end position="227"/>
    </location>
</feature>
<dbReference type="GO" id="GO:0000287">
    <property type="term" value="F:magnesium ion binding"/>
    <property type="evidence" value="ECO:0007669"/>
    <property type="project" value="InterPro"/>
</dbReference>
<keyword evidence="9" id="KW-0460">Magnesium</keyword>
<keyword evidence="4 13" id="KW-0808">Transferase</keyword>
<sequence>MTQQRRHTGDTPEIDHSTLDELIRELTEVQADMLDLEARGMAQATHIHSSYHQSARNLLHYLSLRRRDIRALQSRLAEIGLSSLGQSESHVLATVESLLNVLHQLAGQDRSARTPRAHALAFSEGRALLSQHTEALFGRGPGHRRVRIMVTIPSEAASDPQLIESLLASGMDCARINCAHDDPVVWERLIANLRSAERTLGKTCKVLMDLAGPKLRTGPIERGAKVVKWRPQRDSYGRVTAPARIWIYAEGDKLEPPSGADACLPVPRDWLATLGVGDRLNFVDARGARRFLWVVGAEERGRWAEAVRTAYITPGTELTIVSRAARTLSSGAIAQVGDLPPGERAYIVKLGDALILTRDLMPSPPENPPNRRERSLPVRIGCTLPEIFDDVRAGERIWIDDGKIGGVIEAVQADEIVVRVTHARIRGEKLRADKGINLPDSSLRLPALTAKDLADLPFVAAHADLVGYSFVRTAADVCELEDHLARLGGEQLGIVLKIETRRAFEQLPSLLLATMRTPRDGVMIARGDLAIECGYERMAEVQEQILWVCEAAHVPVIWATQVLEGLTKDGQPSRAEISDAAIAQRAECVMLNKGSHILQAVSTLDDILRRMDAHQSKKSSMLRPLELARRFSAESF</sequence>
<dbReference type="GO" id="GO:0005524">
    <property type="term" value="F:ATP binding"/>
    <property type="evidence" value="ECO:0007669"/>
    <property type="project" value="UniProtKB-KW"/>
</dbReference>
<evidence type="ECO:0000256" key="1">
    <source>
        <dbReference type="ARBA" id="ARBA00004997"/>
    </source>
</evidence>
<keyword evidence="7 13" id="KW-0418">Kinase</keyword>
<evidence type="ECO:0000256" key="11">
    <source>
        <dbReference type="ARBA" id="ARBA00023317"/>
    </source>
</evidence>
<keyword evidence="10" id="KW-0324">Glycolysis</keyword>
<dbReference type="SUPFAM" id="SSF50800">
    <property type="entry name" value="PK beta-barrel domain-like"/>
    <property type="match status" value="1"/>
</dbReference>
<proteinExistence type="inferred from homology"/>
<evidence type="ECO:0000256" key="9">
    <source>
        <dbReference type="ARBA" id="ARBA00022842"/>
    </source>
</evidence>
<evidence type="ECO:0000256" key="3">
    <source>
        <dbReference type="ARBA" id="ARBA00012142"/>
    </source>
</evidence>
<comment type="pathway">
    <text evidence="1">Carbohydrate degradation; glycolysis; pyruvate from D-glyceraldehyde 3-phosphate: step 5/5.</text>
</comment>
<dbReference type="InterPro" id="IPR040442">
    <property type="entry name" value="Pyrv_kinase-like_dom_sf"/>
</dbReference>
<name>A0A517TYN9_9BACT</name>
<evidence type="ECO:0000313" key="13">
    <source>
        <dbReference type="EMBL" id="QDT73500.1"/>
    </source>
</evidence>
<keyword evidence="5" id="KW-0479">Metal-binding</keyword>
<keyword evidence="8" id="KW-0067">ATP-binding</keyword>
<dbReference type="InterPro" id="IPR015806">
    <property type="entry name" value="Pyrv_Knase_insert_dom_sf"/>
</dbReference>
<keyword evidence="6" id="KW-0547">Nucleotide-binding</keyword>
<evidence type="ECO:0000256" key="4">
    <source>
        <dbReference type="ARBA" id="ARBA00022679"/>
    </source>
</evidence>
<dbReference type="InterPro" id="IPR015793">
    <property type="entry name" value="Pyrv_Knase_brl"/>
</dbReference>
<dbReference type="InterPro" id="IPR011037">
    <property type="entry name" value="Pyrv_Knase-like_insert_dom_sf"/>
</dbReference>
<evidence type="ECO:0000256" key="6">
    <source>
        <dbReference type="ARBA" id="ARBA00022741"/>
    </source>
</evidence>
<dbReference type="Proteomes" id="UP000317909">
    <property type="component" value="Chromosome"/>
</dbReference>
<evidence type="ECO:0000256" key="7">
    <source>
        <dbReference type="ARBA" id="ARBA00022777"/>
    </source>
</evidence>
<reference evidence="13 14" key="1">
    <citation type="submission" date="2019-02" db="EMBL/GenBank/DDBJ databases">
        <title>Deep-cultivation of Planctomycetes and their phenomic and genomic characterization uncovers novel biology.</title>
        <authorList>
            <person name="Wiegand S."/>
            <person name="Jogler M."/>
            <person name="Boedeker C."/>
            <person name="Pinto D."/>
            <person name="Vollmers J."/>
            <person name="Rivas-Marin E."/>
            <person name="Kohn T."/>
            <person name="Peeters S.H."/>
            <person name="Heuer A."/>
            <person name="Rast P."/>
            <person name="Oberbeckmann S."/>
            <person name="Bunk B."/>
            <person name="Jeske O."/>
            <person name="Meyerdierks A."/>
            <person name="Storesund J.E."/>
            <person name="Kallscheuer N."/>
            <person name="Luecker S."/>
            <person name="Lage O.M."/>
            <person name="Pohl T."/>
            <person name="Merkel B.J."/>
            <person name="Hornburger P."/>
            <person name="Mueller R.-W."/>
            <person name="Bruemmer F."/>
            <person name="Labrenz M."/>
            <person name="Spormann A.M."/>
            <person name="Op den Camp H."/>
            <person name="Overmann J."/>
            <person name="Amann R."/>
            <person name="Jetten M.S.M."/>
            <person name="Mascher T."/>
            <person name="Medema M.H."/>
            <person name="Devos D.P."/>
            <person name="Kaster A.-K."/>
            <person name="Ovreas L."/>
            <person name="Rohde M."/>
            <person name="Galperin M.Y."/>
            <person name="Jogler C."/>
        </authorList>
    </citation>
    <scope>NUCLEOTIDE SEQUENCE [LARGE SCALE GENOMIC DNA]</scope>
    <source>
        <strain evidence="13 14">I41</strain>
    </source>
</reference>